<dbReference type="RefSeq" id="WP_146590957.1">
    <property type="nucleotide sequence ID" value="NZ_SJPO01000013.1"/>
</dbReference>
<keyword evidence="1" id="KW-0732">Signal</keyword>
<evidence type="ECO:0000313" key="3">
    <source>
        <dbReference type="Proteomes" id="UP000318478"/>
    </source>
</evidence>
<sequence precursor="true">MRPACLASAVFLMFLPGVATAQFVTYAITAEVIDVYDPYGIIDGAILLEDVLVGELQYNLSLPDDNENASVGSYFAMAPSDSYVQGSNAASGFFETTDFFAAYIEDNAPWGADYLLFYGSGDTTPSALDNPQVDYVDLDVELIDYDQTVLTSDGLPPALNLADFEEAHLILTGEWFNPGTLSDEFSFSVEAVITSLTPIGPPGPAGDFNDDGSVNAADYTVWRDGGLPASDYDDWAANYGATTGGGSAAPEPSALWLVVVGAVADVRRPRGLRSL</sequence>
<reference evidence="2 3" key="1">
    <citation type="submission" date="2019-02" db="EMBL/GenBank/DDBJ databases">
        <title>Deep-cultivation of Planctomycetes and their phenomic and genomic characterization uncovers novel biology.</title>
        <authorList>
            <person name="Wiegand S."/>
            <person name="Jogler M."/>
            <person name="Boedeker C."/>
            <person name="Pinto D."/>
            <person name="Vollmers J."/>
            <person name="Rivas-Marin E."/>
            <person name="Kohn T."/>
            <person name="Peeters S.H."/>
            <person name="Heuer A."/>
            <person name="Rast P."/>
            <person name="Oberbeckmann S."/>
            <person name="Bunk B."/>
            <person name="Jeske O."/>
            <person name="Meyerdierks A."/>
            <person name="Storesund J.E."/>
            <person name="Kallscheuer N."/>
            <person name="Luecker S."/>
            <person name="Lage O.M."/>
            <person name="Pohl T."/>
            <person name="Merkel B.J."/>
            <person name="Hornburger P."/>
            <person name="Mueller R.-W."/>
            <person name="Bruemmer F."/>
            <person name="Labrenz M."/>
            <person name="Spormann A.M."/>
            <person name="Op Den Camp H."/>
            <person name="Overmann J."/>
            <person name="Amann R."/>
            <person name="Jetten M.S.M."/>
            <person name="Mascher T."/>
            <person name="Medema M.H."/>
            <person name="Devos D.P."/>
            <person name="Kaster A.-K."/>
            <person name="Ovreas L."/>
            <person name="Rohde M."/>
            <person name="Galperin M.Y."/>
            <person name="Jogler C."/>
        </authorList>
    </citation>
    <scope>NUCLEOTIDE SEQUENCE [LARGE SCALE GENOMIC DNA]</scope>
    <source>
        <strain evidence="2 3">Pla123a</strain>
    </source>
</reference>
<comment type="caution">
    <text evidence="2">The sequence shown here is derived from an EMBL/GenBank/DDBJ whole genome shotgun (WGS) entry which is preliminary data.</text>
</comment>
<protein>
    <recommendedName>
        <fullName evidence="4">Dockerin domain-containing protein</fullName>
    </recommendedName>
</protein>
<accession>A0A5C5XVQ7</accession>
<name>A0A5C5XVQ7_9BACT</name>
<dbReference type="OrthoDB" id="270976at2"/>
<evidence type="ECO:0008006" key="4">
    <source>
        <dbReference type="Google" id="ProtNLM"/>
    </source>
</evidence>
<dbReference type="AlphaFoldDB" id="A0A5C5XVQ7"/>
<keyword evidence="3" id="KW-1185">Reference proteome</keyword>
<organism evidence="2 3">
    <name type="scientific">Posidoniimonas polymericola</name>
    <dbReference type="NCBI Taxonomy" id="2528002"/>
    <lineage>
        <taxon>Bacteria</taxon>
        <taxon>Pseudomonadati</taxon>
        <taxon>Planctomycetota</taxon>
        <taxon>Planctomycetia</taxon>
        <taxon>Pirellulales</taxon>
        <taxon>Lacipirellulaceae</taxon>
        <taxon>Posidoniimonas</taxon>
    </lineage>
</organism>
<feature type="chain" id="PRO_5022881276" description="Dockerin domain-containing protein" evidence="1">
    <location>
        <begin position="22"/>
        <end position="275"/>
    </location>
</feature>
<evidence type="ECO:0000256" key="1">
    <source>
        <dbReference type="SAM" id="SignalP"/>
    </source>
</evidence>
<gene>
    <name evidence="2" type="ORF">Pla123a_44090</name>
</gene>
<evidence type="ECO:0000313" key="2">
    <source>
        <dbReference type="EMBL" id="TWT66980.1"/>
    </source>
</evidence>
<dbReference type="EMBL" id="SJPO01000013">
    <property type="protein sequence ID" value="TWT66980.1"/>
    <property type="molecule type" value="Genomic_DNA"/>
</dbReference>
<proteinExistence type="predicted"/>
<dbReference type="Proteomes" id="UP000318478">
    <property type="component" value="Unassembled WGS sequence"/>
</dbReference>
<feature type="signal peptide" evidence="1">
    <location>
        <begin position="1"/>
        <end position="21"/>
    </location>
</feature>